<protein>
    <submittedName>
        <fullName evidence="3">Putative cell wall hydrolase</fullName>
    </submittedName>
</protein>
<dbReference type="InterPro" id="IPR011105">
    <property type="entry name" value="Cell_wall_hydrolase_SleB"/>
</dbReference>
<dbReference type="OrthoDB" id="9785345at2"/>
<dbReference type="Gene3D" id="6.20.240.60">
    <property type="match status" value="1"/>
</dbReference>
<dbReference type="PATRIC" id="fig|748449.3.peg.669"/>
<dbReference type="Gene3D" id="3.10.350.10">
    <property type="entry name" value="LysM domain"/>
    <property type="match status" value="3"/>
</dbReference>
<feature type="domain" description="LysM" evidence="2">
    <location>
        <begin position="79"/>
        <end position="122"/>
    </location>
</feature>
<dbReference type="PANTHER" id="PTHR33734:SF22">
    <property type="entry name" value="MEMBRANE-BOUND LYTIC MUREIN TRANSGLYCOSYLASE D"/>
    <property type="match status" value="1"/>
</dbReference>
<keyword evidence="4" id="KW-1185">Reference proteome</keyword>
<feature type="chain" id="PRO_5003944414" evidence="1">
    <location>
        <begin position="26"/>
        <end position="309"/>
    </location>
</feature>
<evidence type="ECO:0000259" key="2">
    <source>
        <dbReference type="PROSITE" id="PS51782"/>
    </source>
</evidence>
<dbReference type="RefSeq" id="WP_015326410.1">
    <property type="nucleotide sequence ID" value="NC_019978.1"/>
</dbReference>
<dbReference type="STRING" id="748449.Halha_0711"/>
<evidence type="ECO:0000256" key="1">
    <source>
        <dbReference type="SAM" id="SignalP"/>
    </source>
</evidence>
<feature type="domain" description="LysM" evidence="2">
    <location>
        <begin position="29"/>
        <end position="72"/>
    </location>
</feature>
<dbReference type="Gene3D" id="1.10.10.2520">
    <property type="entry name" value="Cell wall hydrolase SleB, domain 1"/>
    <property type="match status" value="1"/>
</dbReference>
<feature type="domain" description="LysM" evidence="2">
    <location>
        <begin position="129"/>
        <end position="172"/>
    </location>
</feature>
<dbReference type="EMBL" id="CP003359">
    <property type="protein sequence ID" value="AGB40684.1"/>
    <property type="molecule type" value="Genomic_DNA"/>
</dbReference>
<dbReference type="PANTHER" id="PTHR33734">
    <property type="entry name" value="LYSM DOMAIN-CONTAINING GPI-ANCHORED PROTEIN 2"/>
    <property type="match status" value="1"/>
</dbReference>
<dbReference type="InterPro" id="IPR042047">
    <property type="entry name" value="SleB_dom1"/>
</dbReference>
<dbReference type="KEGG" id="hhl:Halha_0711"/>
<dbReference type="Pfam" id="PF07486">
    <property type="entry name" value="Hydrolase_2"/>
    <property type="match status" value="1"/>
</dbReference>
<dbReference type="CDD" id="cd00118">
    <property type="entry name" value="LysM"/>
    <property type="match status" value="3"/>
</dbReference>
<keyword evidence="1" id="KW-0732">Signal</keyword>
<dbReference type="eggNOG" id="COG1388">
    <property type="taxonomic scope" value="Bacteria"/>
</dbReference>
<sequence>MSRKLTIVVSLVMLVIMLSVMNVQAASFNYYGVQSGDTLYELANQFKTSVQKLKDINSLETNYLYVGQKLKVPVDNSSKLYTVKSGDTLYELANQFKISVQKLKDINSLETNYLYVGQKLKVPVDNSSKLYTVQSGDTLYELANQFKTSVQKLKDINRLETNYLYVGQKLKLPQAKVIQATASLNEKTKVKISQEELKLLTRAVYSEARGEPYSGQVAVAAVILNRVEHAGFPDTIRGVIFEPWAFTAVHNGQYWLNPNKTARKAALDAVKGWDPTGGAIFYYNPAKVTSNWIYTREVVKKIGDHYFAI</sequence>
<dbReference type="PROSITE" id="PS51782">
    <property type="entry name" value="LYSM"/>
    <property type="match status" value="3"/>
</dbReference>
<evidence type="ECO:0000313" key="4">
    <source>
        <dbReference type="Proteomes" id="UP000010880"/>
    </source>
</evidence>
<name>L0K8J1_HALHC</name>
<dbReference type="Proteomes" id="UP000010880">
    <property type="component" value="Chromosome"/>
</dbReference>
<keyword evidence="3" id="KW-0378">Hydrolase</keyword>
<evidence type="ECO:0000313" key="3">
    <source>
        <dbReference type="EMBL" id="AGB40684.1"/>
    </source>
</evidence>
<dbReference type="SMART" id="SM00257">
    <property type="entry name" value="LysM"/>
    <property type="match status" value="3"/>
</dbReference>
<dbReference type="SUPFAM" id="SSF54106">
    <property type="entry name" value="LysM domain"/>
    <property type="match status" value="3"/>
</dbReference>
<dbReference type="GO" id="GO:0016787">
    <property type="term" value="F:hydrolase activity"/>
    <property type="evidence" value="ECO:0007669"/>
    <property type="project" value="UniProtKB-KW"/>
</dbReference>
<gene>
    <name evidence="3" type="ordered locus">Halha_0711</name>
</gene>
<dbReference type="HOGENOM" id="CLU_053345_1_1_9"/>
<dbReference type="InterPro" id="IPR036779">
    <property type="entry name" value="LysM_dom_sf"/>
</dbReference>
<feature type="signal peptide" evidence="1">
    <location>
        <begin position="1"/>
        <end position="25"/>
    </location>
</feature>
<dbReference type="AlphaFoldDB" id="L0K8J1"/>
<accession>L0K8J1</accession>
<dbReference type="Pfam" id="PF01476">
    <property type="entry name" value="LysM"/>
    <property type="match status" value="3"/>
</dbReference>
<reference evidence="4" key="1">
    <citation type="submission" date="2012-02" db="EMBL/GenBank/DDBJ databases">
        <title>The complete genome of Halobacteroides halobius DSM 5150.</title>
        <authorList>
            <person name="Lucas S."/>
            <person name="Copeland A."/>
            <person name="Lapidus A."/>
            <person name="Glavina del Rio T."/>
            <person name="Dalin E."/>
            <person name="Tice H."/>
            <person name="Bruce D."/>
            <person name="Goodwin L."/>
            <person name="Pitluck S."/>
            <person name="Peters L."/>
            <person name="Mikhailova N."/>
            <person name="Gu W."/>
            <person name="Kyrpides N."/>
            <person name="Mavromatis K."/>
            <person name="Ivanova N."/>
            <person name="Brettin T."/>
            <person name="Detter J.C."/>
            <person name="Han C."/>
            <person name="Larimer F."/>
            <person name="Land M."/>
            <person name="Hauser L."/>
            <person name="Markowitz V."/>
            <person name="Cheng J.-F."/>
            <person name="Hugenholtz P."/>
            <person name="Woyke T."/>
            <person name="Wu D."/>
            <person name="Tindall B."/>
            <person name="Pomrenke H."/>
            <person name="Brambilla E."/>
            <person name="Klenk H.-P."/>
            <person name="Eisen J.A."/>
        </authorList>
    </citation>
    <scope>NUCLEOTIDE SEQUENCE [LARGE SCALE GENOMIC DNA]</scope>
    <source>
        <strain evidence="4">ATCC 35273 / DSM 5150 / MD-1</strain>
    </source>
</reference>
<dbReference type="eggNOG" id="COG3773">
    <property type="taxonomic scope" value="Bacteria"/>
</dbReference>
<organism evidence="3 4">
    <name type="scientific">Halobacteroides halobius (strain ATCC 35273 / DSM 5150 / MD-1)</name>
    <dbReference type="NCBI Taxonomy" id="748449"/>
    <lineage>
        <taxon>Bacteria</taxon>
        <taxon>Bacillati</taxon>
        <taxon>Bacillota</taxon>
        <taxon>Clostridia</taxon>
        <taxon>Halanaerobiales</taxon>
        <taxon>Halobacteroidaceae</taxon>
        <taxon>Halobacteroides</taxon>
    </lineage>
</organism>
<dbReference type="InterPro" id="IPR018392">
    <property type="entry name" value="LysM"/>
</dbReference>
<proteinExistence type="predicted"/>